<dbReference type="GeneID" id="106522750"/>
<accession>A0A2I4BUF1</accession>
<feature type="compositionally biased region" description="Basic and acidic residues" evidence="2">
    <location>
        <begin position="390"/>
        <end position="399"/>
    </location>
</feature>
<dbReference type="GO" id="GO:0005813">
    <property type="term" value="C:centrosome"/>
    <property type="evidence" value="ECO:0007669"/>
    <property type="project" value="TreeGrafter"/>
</dbReference>
<evidence type="ECO:0000256" key="2">
    <source>
        <dbReference type="SAM" id="MobiDB-lite"/>
    </source>
</evidence>
<protein>
    <submittedName>
        <fullName evidence="4">Uncharacterized protein cep295 isoform X1</fullName>
    </submittedName>
</protein>
<feature type="region of interest" description="Disordered" evidence="2">
    <location>
        <begin position="534"/>
        <end position="568"/>
    </location>
</feature>
<feature type="region of interest" description="Disordered" evidence="2">
    <location>
        <begin position="1344"/>
        <end position="1391"/>
    </location>
</feature>
<feature type="compositionally biased region" description="Basic and acidic residues" evidence="2">
    <location>
        <begin position="355"/>
        <end position="367"/>
    </location>
</feature>
<sequence>MKRKVSKLRLSPNEEARIIREEHERRRKLRIQQVREQQRYIALQIRREVEQRRQHELDQLEQELREDWTRQQNDKLQALQRLYQESLQLVGQSHRSAKENEPDLAAVAQREEENRAKAEERYREALKELKMQKISDHERQNQTVNARKKALQAEKERSAKVASLPPPLNPIQNIDVKKPHVVRRCDVSAFASTHYHMLESVVEREADTAQPDAHTEAELEARRLQELQEEEKRRREEQLERARVRGRQALRREQLVQDRERLLVELEHLQQTDLLRRRRQVSQMPPQIFQPLHKRQETREDFQRELEFAFEDMYTGERRVKGDLVVQLEAEPLPGSSDGSQDQELDVSVAETPPEAEHQTGSEREAGSTEQETSADAEPPRPPPRRALRKLLDRIRNQRSEWVSSSSRVSDSPTVFTDQIPERDTSIESGSLQSDEKLKETPIEVPEPTIPSPGASELRNQAESSLPDVVVSKIQEFEEERKKKEEELEMEKRQQVFLLQELEEQKAKLEQMLLEAQQERDHLKAAVTWEMVLNGPQEPEQNQEATPGSVTEPAPPAGEDHHAGRIREYQQRLLEQNRVHQRSVEVARQRLEEYQRALQIRHHMPTRSPLSLSGPPTFRTQPDVPLQLLTAPAGPPFIHTEAQTSEEFSVRGSEASCPASRSSVSSRTPSDESARLDVNTQLTDDIMKRVTEHLPERLRPPSVSEEQPPHKPPSRHKSISSQPTSDRLRAVGRSEGPDPESGEEGTQRQRRQEAQRQAKEQREARLQQVERQRNEVELEQMRRQKEALQALIDTDEQHGSHTSCEELQAEDVHQQRMRLLASLLKAIEESHGGSLSHLEEPEENGDAFQQSLSASAGTAQSSGPAGPPLSSVLPSELFHPRAPKPPVTRVKLGFKEMTEQHELSAIQEVETPVNMSHVAGQEGFMSESSHTTDQDLQDESESFVSSDGTLQTASSSGQETERRVHSETSGHLPWRERQLSGAGSPPEQSDSDSILKKNSSLSSDSGRGADFSGPGNTSYKSPTEPRCGPPESDCFSTISSGSYVTTDPNNSNTVDKSLSFRESGADLSHVSSPSAVEENSAVARPAAAVLSVFNDSSIQRIIDKYTRELNVSLSSAGMTGRTMEDENSGGRFDLSLTAEAQRSVTDVEQDPSFSDQDTFRPLIGHLTDQSSCLAANQRESVLEQLVGQPSAHSSMIAPLPGPPGPPVSLSFDQTGWDSTVSRMIGRLSHQSGSQWPSPGQDEDASELGRREVLGASWLDGGPEESRMRPLVGELDESEQHSGSFGESNRAVPADVPSDQTSSVPRVAPPLQDQTGPVDLDSHVVEEGSDVFHPLEAEITHNETADPPATFHLPEHDVPEGSLGFSTPSVGFEPSPEQLRAEERTSPSLQESFSQLVLSESRPQDSVVTEAVSEHSAGENHEFLLVSDKIKEAAEEEGILEQSQITLVSLTDTTLQDEETTIVEETVQEDPLSGGVKEDEQTEELVSTSLPKETPEDQRQARSGTVLEFQWGPGKDLQEVFLQKHTALLQSSSRRVQEMKTKAARAKTQPQNQDPVRAGSITWMARTTSEPQKNSGTKTSQLPSSDHGSSLKPAAELKICTAEQRKHNLSVMHRRTQRLYEQLEEVKHLKTIRTRQEDYAKNRLKAKEFHKKTLQKLRAKQTR</sequence>
<dbReference type="PANTHER" id="PTHR21553:SF26">
    <property type="entry name" value="ALMS MOTIF DOMAIN-CONTAINING PROTEIN"/>
    <property type="match status" value="1"/>
</dbReference>
<evidence type="ECO:0000256" key="1">
    <source>
        <dbReference type="SAM" id="Coils"/>
    </source>
</evidence>
<feature type="coiled-coil region" evidence="1">
    <location>
        <begin position="108"/>
        <end position="154"/>
    </location>
</feature>
<reference evidence="4" key="1">
    <citation type="submission" date="2025-08" db="UniProtKB">
        <authorList>
            <consortium name="RefSeq"/>
        </authorList>
    </citation>
    <scope>IDENTIFICATION</scope>
    <source>
        <strain evidence="4">Quisiro</strain>
        <tissue evidence="4">Liver</tissue>
    </source>
</reference>
<feature type="region of interest" description="Disordered" evidence="2">
    <location>
        <begin position="1531"/>
        <end position="1590"/>
    </location>
</feature>
<feature type="compositionally biased region" description="Basic and acidic residues" evidence="2">
    <location>
        <begin position="893"/>
        <end position="902"/>
    </location>
</feature>
<dbReference type="GO" id="GO:0005829">
    <property type="term" value="C:cytosol"/>
    <property type="evidence" value="ECO:0007669"/>
    <property type="project" value="TreeGrafter"/>
</dbReference>
<dbReference type="GO" id="GO:0005814">
    <property type="term" value="C:centriole"/>
    <property type="evidence" value="ECO:0007669"/>
    <property type="project" value="TreeGrafter"/>
</dbReference>
<feature type="compositionally biased region" description="Polar residues" evidence="2">
    <location>
        <begin position="986"/>
        <end position="1005"/>
    </location>
</feature>
<feature type="coiled-coil region" evidence="1">
    <location>
        <begin position="474"/>
        <end position="526"/>
    </location>
</feature>
<feature type="compositionally biased region" description="Basic and acidic residues" evidence="2">
    <location>
        <begin position="558"/>
        <end position="568"/>
    </location>
</feature>
<feature type="compositionally biased region" description="Polar residues" evidence="2">
    <location>
        <begin position="539"/>
        <end position="549"/>
    </location>
</feature>
<dbReference type="KEGG" id="alim:106522750"/>
<feature type="compositionally biased region" description="Basic and acidic residues" evidence="2">
    <location>
        <begin position="745"/>
        <end position="781"/>
    </location>
</feature>
<dbReference type="PANTHER" id="PTHR21553">
    <property type="entry name" value="ALMS1-RELATED"/>
    <property type="match status" value="1"/>
</dbReference>
<dbReference type="Proteomes" id="UP000192220">
    <property type="component" value="Unplaced"/>
</dbReference>
<feature type="region of interest" description="Disordered" evidence="2">
    <location>
        <begin position="1467"/>
        <end position="1501"/>
    </location>
</feature>
<feature type="region of interest" description="Disordered" evidence="2">
    <location>
        <begin position="644"/>
        <end position="781"/>
    </location>
</feature>
<dbReference type="OrthoDB" id="6359887at2759"/>
<evidence type="ECO:0000313" key="4">
    <source>
        <dbReference type="RefSeq" id="XP_013871348.1"/>
    </source>
</evidence>
<feature type="compositionally biased region" description="Polar residues" evidence="2">
    <location>
        <begin position="942"/>
        <end position="958"/>
    </location>
</feature>
<proteinExistence type="predicted"/>
<feature type="compositionally biased region" description="Basic and acidic residues" evidence="2">
    <location>
        <begin position="685"/>
        <end position="699"/>
    </location>
</feature>
<feature type="compositionally biased region" description="Basic and acidic residues" evidence="2">
    <location>
        <begin position="959"/>
        <end position="978"/>
    </location>
</feature>
<keyword evidence="3" id="KW-1185">Reference proteome</keyword>
<dbReference type="RefSeq" id="XP_013871348.1">
    <property type="nucleotide sequence ID" value="XM_014015894.1"/>
</dbReference>
<keyword evidence="1" id="KW-0175">Coiled coil</keyword>
<dbReference type="CTD" id="85459"/>
<feature type="region of interest" description="Disordered" evidence="2">
    <location>
        <begin position="1273"/>
        <end position="1318"/>
    </location>
</feature>
<feature type="compositionally biased region" description="Polar residues" evidence="2">
    <location>
        <begin position="1034"/>
        <end position="1056"/>
    </location>
</feature>
<dbReference type="InParanoid" id="A0A2I4BUF1"/>
<dbReference type="GO" id="GO:0046599">
    <property type="term" value="P:regulation of centriole replication"/>
    <property type="evidence" value="ECO:0007669"/>
    <property type="project" value="TreeGrafter"/>
</dbReference>
<evidence type="ECO:0000313" key="3">
    <source>
        <dbReference type="Proteomes" id="UP000192220"/>
    </source>
</evidence>
<feature type="compositionally biased region" description="Polar residues" evidence="2">
    <location>
        <begin position="847"/>
        <end position="863"/>
    </location>
</feature>
<gene>
    <name evidence="4" type="primary">cep295</name>
</gene>
<feature type="coiled-coil region" evidence="1">
    <location>
        <begin position="214"/>
        <end position="272"/>
    </location>
</feature>
<feature type="compositionally biased region" description="Low complexity" evidence="2">
    <location>
        <begin position="400"/>
        <end position="412"/>
    </location>
</feature>
<feature type="compositionally biased region" description="Polar residues" evidence="2">
    <location>
        <begin position="1564"/>
        <end position="1587"/>
    </location>
</feature>
<organism evidence="3 4">
    <name type="scientific">Austrofundulus limnaeus</name>
    <name type="common">Annual killifish</name>
    <dbReference type="NCBI Taxonomy" id="52670"/>
    <lineage>
        <taxon>Eukaryota</taxon>
        <taxon>Metazoa</taxon>
        <taxon>Chordata</taxon>
        <taxon>Craniata</taxon>
        <taxon>Vertebrata</taxon>
        <taxon>Euteleostomi</taxon>
        <taxon>Actinopterygii</taxon>
        <taxon>Neopterygii</taxon>
        <taxon>Teleostei</taxon>
        <taxon>Neoteleostei</taxon>
        <taxon>Acanthomorphata</taxon>
        <taxon>Ovalentaria</taxon>
        <taxon>Atherinomorphae</taxon>
        <taxon>Cyprinodontiformes</taxon>
        <taxon>Rivulidae</taxon>
        <taxon>Austrofundulus</taxon>
    </lineage>
</organism>
<feature type="compositionally biased region" description="Low complexity" evidence="2">
    <location>
        <begin position="653"/>
        <end position="668"/>
    </location>
</feature>
<feature type="region of interest" description="Disordered" evidence="2">
    <location>
        <begin position="331"/>
        <end position="467"/>
    </location>
</feature>
<name>A0A2I4BUF1_AUSLI</name>
<feature type="region of interest" description="Disordered" evidence="2">
    <location>
        <begin position="831"/>
        <end position="1056"/>
    </location>
</feature>